<keyword evidence="2" id="KW-1185">Reference proteome</keyword>
<accession>A0A8R1YWI5</accession>
<gene>
    <name evidence="1" type="primary">WBGene00280511</name>
</gene>
<accession>A0A2A6C1C6</accession>
<dbReference type="EnsemblMetazoa" id="PPA42142.1">
    <property type="protein sequence ID" value="PPA42142.1"/>
    <property type="gene ID" value="WBGene00280511"/>
</dbReference>
<evidence type="ECO:0000313" key="2">
    <source>
        <dbReference type="Proteomes" id="UP000005239"/>
    </source>
</evidence>
<evidence type="ECO:0000313" key="1">
    <source>
        <dbReference type="EnsemblMetazoa" id="PPA42142.1"/>
    </source>
</evidence>
<protein>
    <submittedName>
        <fullName evidence="1">Uncharacterized protein</fullName>
    </submittedName>
</protein>
<proteinExistence type="predicted"/>
<organism evidence="1 2">
    <name type="scientific">Pristionchus pacificus</name>
    <name type="common">Parasitic nematode worm</name>
    <dbReference type="NCBI Taxonomy" id="54126"/>
    <lineage>
        <taxon>Eukaryota</taxon>
        <taxon>Metazoa</taxon>
        <taxon>Ecdysozoa</taxon>
        <taxon>Nematoda</taxon>
        <taxon>Chromadorea</taxon>
        <taxon>Rhabditida</taxon>
        <taxon>Rhabditina</taxon>
        <taxon>Diplogasteromorpha</taxon>
        <taxon>Diplogasteroidea</taxon>
        <taxon>Neodiplogasteridae</taxon>
        <taxon>Pristionchus</taxon>
    </lineage>
</organism>
<reference evidence="1" key="2">
    <citation type="submission" date="2022-06" db="UniProtKB">
        <authorList>
            <consortium name="EnsemblMetazoa"/>
        </authorList>
    </citation>
    <scope>IDENTIFICATION</scope>
    <source>
        <strain evidence="1">PS312</strain>
    </source>
</reference>
<reference evidence="2" key="1">
    <citation type="journal article" date="2008" name="Nat. Genet.">
        <title>The Pristionchus pacificus genome provides a unique perspective on nematode lifestyle and parasitism.</title>
        <authorList>
            <person name="Dieterich C."/>
            <person name="Clifton S.W."/>
            <person name="Schuster L.N."/>
            <person name="Chinwalla A."/>
            <person name="Delehaunty K."/>
            <person name="Dinkelacker I."/>
            <person name="Fulton L."/>
            <person name="Fulton R."/>
            <person name="Godfrey J."/>
            <person name="Minx P."/>
            <person name="Mitreva M."/>
            <person name="Roeseler W."/>
            <person name="Tian H."/>
            <person name="Witte H."/>
            <person name="Yang S.P."/>
            <person name="Wilson R.K."/>
            <person name="Sommer R.J."/>
        </authorList>
    </citation>
    <scope>NUCLEOTIDE SEQUENCE [LARGE SCALE GENOMIC DNA]</scope>
    <source>
        <strain evidence="2">PS312</strain>
    </source>
</reference>
<dbReference type="Proteomes" id="UP000005239">
    <property type="component" value="Unassembled WGS sequence"/>
</dbReference>
<sequence>MVINILRFPLNALNAICLFLSDKGLMQMRKMCKATKRIVDNLYGTQEPLIRYIDVFELNDERVSITALFKRPMHSLLWKFYVLSAKSELNLKNLAHFRSFVSQGQIDESQECYNSLIRIASIVIELTIRMSEDNAPKLPLYLIHELLNRKCKYLCMISWNCKYSRQEIIKLIQIVHTLDKEISFTGRIERTSDSEMDETIGLYSLAGRGWYTEINPLALLLEWQ</sequence>
<name>A0A2A6C1C6_PRIPA</name>
<dbReference type="AlphaFoldDB" id="A0A2A6C1C6"/>